<evidence type="ECO:0000313" key="1">
    <source>
        <dbReference type="EMBL" id="CAL1389109.1"/>
    </source>
</evidence>
<reference evidence="1 2" key="1">
    <citation type="submission" date="2024-04" db="EMBL/GenBank/DDBJ databases">
        <authorList>
            <person name="Fracassetti M."/>
        </authorList>
    </citation>
    <scope>NUCLEOTIDE SEQUENCE [LARGE SCALE GENOMIC DNA]</scope>
</reference>
<sequence length="77" mass="8822">MAIDGEYNTAVGGDGNGLEQILVSGRRCRIWQILKKLEYCCNHRWGRRRSALSSPRDRRQASPPPLLIVVRFGWARI</sequence>
<name>A0AAV2ETJ9_9ROSI</name>
<organism evidence="1 2">
    <name type="scientific">Linum trigynum</name>
    <dbReference type="NCBI Taxonomy" id="586398"/>
    <lineage>
        <taxon>Eukaryota</taxon>
        <taxon>Viridiplantae</taxon>
        <taxon>Streptophyta</taxon>
        <taxon>Embryophyta</taxon>
        <taxon>Tracheophyta</taxon>
        <taxon>Spermatophyta</taxon>
        <taxon>Magnoliopsida</taxon>
        <taxon>eudicotyledons</taxon>
        <taxon>Gunneridae</taxon>
        <taxon>Pentapetalae</taxon>
        <taxon>rosids</taxon>
        <taxon>fabids</taxon>
        <taxon>Malpighiales</taxon>
        <taxon>Linaceae</taxon>
        <taxon>Linum</taxon>
    </lineage>
</organism>
<dbReference type="AlphaFoldDB" id="A0AAV2ETJ9"/>
<keyword evidence="2" id="KW-1185">Reference proteome</keyword>
<dbReference type="Proteomes" id="UP001497516">
    <property type="component" value="Chromosome 5"/>
</dbReference>
<accession>A0AAV2ETJ9</accession>
<evidence type="ECO:0000313" key="2">
    <source>
        <dbReference type="Proteomes" id="UP001497516"/>
    </source>
</evidence>
<proteinExistence type="predicted"/>
<gene>
    <name evidence="1" type="ORF">LTRI10_LOCUS29991</name>
</gene>
<protein>
    <submittedName>
        <fullName evidence="1">Uncharacterized protein</fullName>
    </submittedName>
</protein>
<dbReference type="EMBL" id="OZ034818">
    <property type="protein sequence ID" value="CAL1389109.1"/>
    <property type="molecule type" value="Genomic_DNA"/>
</dbReference>